<dbReference type="OrthoDB" id="7489787at2759"/>
<keyword evidence="3" id="KW-1185">Reference proteome</keyword>
<dbReference type="Proteomes" id="UP000801492">
    <property type="component" value="Unassembled WGS sequence"/>
</dbReference>
<evidence type="ECO:0000256" key="1">
    <source>
        <dbReference type="SAM" id="MobiDB-lite"/>
    </source>
</evidence>
<dbReference type="EMBL" id="VTPC01001499">
    <property type="protein sequence ID" value="KAF2901775.1"/>
    <property type="molecule type" value="Genomic_DNA"/>
</dbReference>
<protein>
    <submittedName>
        <fullName evidence="2">Uncharacterized protein</fullName>
    </submittedName>
</protein>
<feature type="region of interest" description="Disordered" evidence="1">
    <location>
        <begin position="89"/>
        <end position="111"/>
    </location>
</feature>
<gene>
    <name evidence="2" type="ORF">ILUMI_04411</name>
</gene>
<feature type="compositionally biased region" description="Polar residues" evidence="1">
    <location>
        <begin position="100"/>
        <end position="109"/>
    </location>
</feature>
<evidence type="ECO:0000313" key="3">
    <source>
        <dbReference type="Proteomes" id="UP000801492"/>
    </source>
</evidence>
<feature type="compositionally biased region" description="Low complexity" evidence="1">
    <location>
        <begin position="89"/>
        <end position="99"/>
    </location>
</feature>
<proteinExistence type="predicted"/>
<dbReference type="AlphaFoldDB" id="A0A8K0D913"/>
<organism evidence="2 3">
    <name type="scientific">Ignelater luminosus</name>
    <name type="common">Cucubano</name>
    <name type="synonym">Pyrophorus luminosus</name>
    <dbReference type="NCBI Taxonomy" id="2038154"/>
    <lineage>
        <taxon>Eukaryota</taxon>
        <taxon>Metazoa</taxon>
        <taxon>Ecdysozoa</taxon>
        <taxon>Arthropoda</taxon>
        <taxon>Hexapoda</taxon>
        <taxon>Insecta</taxon>
        <taxon>Pterygota</taxon>
        <taxon>Neoptera</taxon>
        <taxon>Endopterygota</taxon>
        <taxon>Coleoptera</taxon>
        <taxon>Polyphaga</taxon>
        <taxon>Elateriformia</taxon>
        <taxon>Elateroidea</taxon>
        <taxon>Elateridae</taxon>
        <taxon>Agrypninae</taxon>
        <taxon>Pyrophorini</taxon>
        <taxon>Ignelater</taxon>
    </lineage>
</organism>
<comment type="caution">
    <text evidence="2">The sequence shown here is derived from an EMBL/GenBank/DDBJ whole genome shotgun (WGS) entry which is preliminary data.</text>
</comment>
<sequence>MLAPKGVKQISRMTIGEKGVNVTMNAAISATGNSIPPMLIFPRVNFKDFIMKGAPSGAIGAAVPSGWHNKFLPFYVTDRLLPDALTTSSDVLSSPASPSRLDTTTNPSIISPEILKPFSKSQARKPSQKGRQEEDHLNISSNLDDDFSLSEEIEAQKLEKQFESELINERDFILIKFLGKQYSNYFVAKVVSKDSNEINVKYLKKNAFSNKFLLEAIVLKLPPPITLGSARQQSHLTFPVDSRAYNVV</sequence>
<evidence type="ECO:0000313" key="2">
    <source>
        <dbReference type="EMBL" id="KAF2901775.1"/>
    </source>
</evidence>
<name>A0A8K0D913_IGNLU</name>
<accession>A0A8K0D913</accession>
<reference evidence="2" key="1">
    <citation type="submission" date="2019-08" db="EMBL/GenBank/DDBJ databases">
        <title>The genome of the North American firefly Photinus pyralis.</title>
        <authorList>
            <consortium name="Photinus pyralis genome working group"/>
            <person name="Fallon T.R."/>
            <person name="Sander Lower S.E."/>
            <person name="Weng J.-K."/>
        </authorList>
    </citation>
    <scope>NUCLEOTIDE SEQUENCE</scope>
    <source>
        <strain evidence="2">TRF0915ILg1</strain>
        <tissue evidence="2">Whole body</tissue>
    </source>
</reference>